<name>A0AAC9MUD3_NEOTH</name>
<accession>A0AAC9MUD3</accession>
<dbReference type="Proteomes" id="UP000094598">
    <property type="component" value="Chromosome"/>
</dbReference>
<evidence type="ECO:0000313" key="1">
    <source>
        <dbReference type="EMBL" id="AOQ24613.1"/>
    </source>
</evidence>
<keyword evidence="4" id="KW-1185">Reference proteome</keyword>
<proteinExistence type="predicted"/>
<reference evidence="2 4" key="2">
    <citation type="submission" date="2019-05" db="EMBL/GenBank/DDBJ databases">
        <title>Genome sequence of Moorella thermoacetica ATCC 33924.</title>
        <authorList>
            <person name="Poehlein A."/>
            <person name="Bengelsdorf F.R."/>
            <person name="Duerre P."/>
            <person name="Daniel R."/>
        </authorList>
    </citation>
    <scope>NUCLEOTIDE SEQUENCE [LARGE SCALE GENOMIC DNA]</scope>
    <source>
        <strain evidence="2 4">ATCC 33924</strain>
    </source>
</reference>
<dbReference type="EMBL" id="VCDX01000006">
    <property type="protein sequence ID" value="TYL12714.1"/>
    <property type="molecule type" value="Genomic_DNA"/>
</dbReference>
<sequence length="51" mass="5969">MIRRGLAKIEVIDNGFLLYHDYPDCTALPTYFATLDDLFVFLKERVFAEIN</sequence>
<dbReference type="AlphaFoldDB" id="A0AAC9MUD3"/>
<evidence type="ECO:0000313" key="3">
    <source>
        <dbReference type="Proteomes" id="UP000094598"/>
    </source>
</evidence>
<dbReference type="RefSeq" id="WP_155768215.1">
    <property type="nucleotide sequence ID" value="NZ_CP017019.1"/>
</dbReference>
<evidence type="ECO:0000313" key="4">
    <source>
        <dbReference type="Proteomes" id="UP000322283"/>
    </source>
</evidence>
<reference evidence="1 3" key="1">
    <citation type="submission" date="2016-08" db="EMBL/GenBank/DDBJ databases">
        <title>Moorella thermoacetica DSM 103132.</title>
        <authorList>
            <person name="Jendresen C.B."/>
            <person name="Redl S.M."/>
            <person name="Jensen T.O."/>
            <person name="Nielsen A.T."/>
        </authorList>
    </citation>
    <scope>NUCLEOTIDE SEQUENCE [LARGE SCALE GENOMIC DNA]</scope>
    <source>
        <strain evidence="1 3">DSM 103132</strain>
    </source>
</reference>
<gene>
    <name evidence="1" type="ORF">Maut_02183</name>
    <name evidence="2" type="ORF">MTAT_19560</name>
</gene>
<protein>
    <submittedName>
        <fullName evidence="1">Uncharacterized protein</fullName>
    </submittedName>
</protein>
<dbReference type="Proteomes" id="UP000322283">
    <property type="component" value="Unassembled WGS sequence"/>
</dbReference>
<evidence type="ECO:0000313" key="2">
    <source>
        <dbReference type="EMBL" id="TYL12714.1"/>
    </source>
</evidence>
<dbReference type="EMBL" id="CP017019">
    <property type="protein sequence ID" value="AOQ24613.1"/>
    <property type="molecule type" value="Genomic_DNA"/>
</dbReference>
<organism evidence="1 3">
    <name type="scientific">Neomoorella thermoacetica</name>
    <name type="common">Clostridium thermoaceticum</name>
    <dbReference type="NCBI Taxonomy" id="1525"/>
    <lineage>
        <taxon>Bacteria</taxon>
        <taxon>Bacillati</taxon>
        <taxon>Bacillota</taxon>
        <taxon>Clostridia</taxon>
        <taxon>Neomoorellales</taxon>
        <taxon>Neomoorellaceae</taxon>
        <taxon>Neomoorella</taxon>
    </lineage>
</organism>